<dbReference type="EMBL" id="MT143973">
    <property type="protein sequence ID" value="QJA44095.1"/>
    <property type="molecule type" value="Genomic_DNA"/>
</dbReference>
<dbReference type="EMBL" id="MT145187">
    <property type="protein sequence ID" value="QJI04583.1"/>
    <property type="molecule type" value="Genomic_DNA"/>
</dbReference>
<evidence type="ECO:0000313" key="4">
    <source>
        <dbReference type="EMBL" id="QJI04583.1"/>
    </source>
</evidence>
<evidence type="ECO:0000313" key="1">
    <source>
        <dbReference type="EMBL" id="QJA44095.1"/>
    </source>
</evidence>
<dbReference type="GO" id="GO:0016829">
    <property type="term" value="F:lyase activity"/>
    <property type="evidence" value="ECO:0007669"/>
    <property type="project" value="UniProtKB-KW"/>
</dbReference>
<dbReference type="InterPro" id="IPR012334">
    <property type="entry name" value="Pectin_lyas_fold"/>
</dbReference>
<organism evidence="1">
    <name type="scientific">viral metagenome</name>
    <dbReference type="NCBI Taxonomy" id="1070528"/>
    <lineage>
        <taxon>unclassified sequences</taxon>
        <taxon>metagenomes</taxon>
        <taxon>organismal metagenomes</taxon>
    </lineage>
</organism>
<dbReference type="AlphaFoldDB" id="A0A6H1Z9Y4"/>
<dbReference type="Gene3D" id="2.160.20.10">
    <property type="entry name" value="Single-stranded right-handed beta-helix, Pectin lyase-like"/>
    <property type="match status" value="1"/>
</dbReference>
<gene>
    <name evidence="4" type="ORF">MM415A00093_0076</name>
    <name evidence="2" type="ORF">MM415B00143_0084</name>
    <name evidence="1" type="ORF">TM448A00087_0028</name>
    <name evidence="3" type="ORF">TM448B00099_0011</name>
</gene>
<reference evidence="1" key="1">
    <citation type="submission" date="2020-03" db="EMBL/GenBank/DDBJ databases">
        <title>The deep terrestrial virosphere.</title>
        <authorList>
            <person name="Holmfeldt K."/>
            <person name="Nilsson E."/>
            <person name="Simone D."/>
            <person name="Lopez-Fernandez M."/>
            <person name="Wu X."/>
            <person name="de Brujin I."/>
            <person name="Lundin D."/>
            <person name="Andersson A."/>
            <person name="Bertilsson S."/>
            <person name="Dopson M."/>
        </authorList>
    </citation>
    <scope>NUCLEOTIDE SEQUENCE</scope>
    <source>
        <strain evidence="4">MM415A00093</strain>
        <strain evidence="2">MM415B00143</strain>
        <strain evidence="1">TM448A00087</strain>
        <strain evidence="3">TM448B00099</strain>
    </source>
</reference>
<sequence>MGMTNFAHGVKSFGIPLLWGNEDGQVWGDTFFVDATSGSDSNDGKTPETAKVTIQAGLNLCTTAKGDRVFVRNGAYAETLTMTKDDVQLIGQSNTDVIVTGATDATDTLVISGNECTVKNMRFEPYDGGSDISLIKITGDGCIIKSCVFNSGEYQIETSGADNTLVLGCHFITPVDVTDGASIIFEDSNDCKVLYSSFFIDANSDAIVHHDADNLEVAYNCAVGDDDTGASAGCFVWIVGADGTSELSVHDNRVTLFAAVVGEDGAAVAAHGYGTSDVTVANLAVTGDGNQGLGCTVGFDTTDE</sequence>
<dbReference type="SUPFAM" id="SSF51126">
    <property type="entry name" value="Pectin lyase-like"/>
    <property type="match status" value="1"/>
</dbReference>
<dbReference type="EMBL" id="MT141577">
    <property type="protein sequence ID" value="QJA67933.1"/>
    <property type="molecule type" value="Genomic_DNA"/>
</dbReference>
<evidence type="ECO:0000313" key="2">
    <source>
        <dbReference type="EMBL" id="QJA67933.1"/>
    </source>
</evidence>
<keyword evidence="1" id="KW-0456">Lyase</keyword>
<name>A0A6H1Z9Y4_9ZZZZ</name>
<accession>A0A6H1Z9Y4</accession>
<evidence type="ECO:0000313" key="3">
    <source>
        <dbReference type="EMBL" id="QJH93535.1"/>
    </source>
</evidence>
<protein>
    <submittedName>
        <fullName evidence="1">Putative pectate lyase</fullName>
    </submittedName>
</protein>
<dbReference type="EMBL" id="MT144589">
    <property type="protein sequence ID" value="QJH93535.1"/>
    <property type="molecule type" value="Genomic_DNA"/>
</dbReference>
<proteinExistence type="predicted"/>
<dbReference type="InterPro" id="IPR011050">
    <property type="entry name" value="Pectin_lyase_fold/virulence"/>
</dbReference>